<dbReference type="RefSeq" id="WP_258821096.1">
    <property type="nucleotide sequence ID" value="NZ_JANUHB010000001.1"/>
</dbReference>
<evidence type="ECO:0000313" key="3">
    <source>
        <dbReference type="EMBL" id="MCS0807326.1"/>
    </source>
</evidence>
<comment type="caution">
    <text evidence="3">The sequence shown here is derived from an EMBL/GenBank/DDBJ whole genome shotgun (WGS) entry which is preliminary data.</text>
</comment>
<evidence type="ECO:0000259" key="2">
    <source>
        <dbReference type="Pfam" id="PF05239"/>
    </source>
</evidence>
<evidence type="ECO:0000313" key="4">
    <source>
        <dbReference type="Proteomes" id="UP001206126"/>
    </source>
</evidence>
<protein>
    <submittedName>
        <fullName evidence="3">PRC-barrel domain-containing protein</fullName>
    </submittedName>
</protein>
<dbReference type="Pfam" id="PF05239">
    <property type="entry name" value="PRC"/>
    <property type="match status" value="1"/>
</dbReference>
<keyword evidence="4" id="KW-1185">Reference proteome</keyword>
<dbReference type="InterPro" id="IPR011033">
    <property type="entry name" value="PRC_barrel-like_sf"/>
</dbReference>
<gene>
    <name evidence="3" type="ORF">NX774_05240</name>
</gene>
<dbReference type="PANTHER" id="PTHR36505">
    <property type="entry name" value="BLR1072 PROTEIN"/>
    <property type="match status" value="1"/>
</dbReference>
<feature type="compositionally biased region" description="Basic and acidic residues" evidence="1">
    <location>
        <begin position="204"/>
        <end position="214"/>
    </location>
</feature>
<accession>A0ABT2D7N5</accession>
<feature type="region of interest" description="Disordered" evidence="1">
    <location>
        <begin position="161"/>
        <end position="214"/>
    </location>
</feature>
<dbReference type="SUPFAM" id="SSF50346">
    <property type="entry name" value="PRC-barrel domain"/>
    <property type="match status" value="1"/>
</dbReference>
<dbReference type="EMBL" id="JANUHB010000001">
    <property type="protein sequence ID" value="MCS0807326.1"/>
    <property type="molecule type" value="Genomic_DNA"/>
</dbReference>
<feature type="compositionally biased region" description="Low complexity" evidence="1">
    <location>
        <begin position="167"/>
        <end position="178"/>
    </location>
</feature>
<feature type="domain" description="PRC-barrel" evidence="2">
    <location>
        <begin position="26"/>
        <end position="101"/>
    </location>
</feature>
<proteinExistence type="predicted"/>
<sequence>MSYIDRDKYGMYKDKTSAGPGPALMGADTLIGDDVVNGSDESLGDIKEIMLDMGSGQVAYAVLAFGGFLGMGEKLFAVPWQALHLDTVNKRFVLNIDKERLKTAPGFNPDAWPDMSDITWANQIHSFYGTDPHRAGGPSMGPGVAMGGMVSGMGGAGAGAGMGAGMAGSSSTTGAGSSSLGGAGSSSIGSSSDLGSTSGGGMRGTKDRTGGSDL</sequence>
<dbReference type="InterPro" id="IPR027275">
    <property type="entry name" value="PRC-brl_dom"/>
</dbReference>
<dbReference type="Gene3D" id="2.30.30.240">
    <property type="entry name" value="PRC-barrel domain"/>
    <property type="match status" value="1"/>
</dbReference>
<evidence type="ECO:0000256" key="1">
    <source>
        <dbReference type="SAM" id="MobiDB-lite"/>
    </source>
</evidence>
<name>A0ABT2D7N5_9BURK</name>
<reference evidence="3 4" key="1">
    <citation type="submission" date="2022-08" db="EMBL/GenBank/DDBJ databases">
        <title>Reclassification of Massilia species as members of the genera Telluria, Duganella, Pseudoduganella, Mokoshia gen. nov. and Zemynaea gen. nov. using orthogonal and non-orthogonal genome-based approaches.</title>
        <authorList>
            <person name="Bowman J.P."/>
        </authorList>
    </citation>
    <scope>NUCLEOTIDE SEQUENCE [LARGE SCALE GENOMIC DNA]</scope>
    <source>
        <strain evidence="3 4">JCM 31605</strain>
    </source>
</reference>
<organism evidence="3 4">
    <name type="scientific">Massilia agilis</name>
    <dbReference type="NCBI Taxonomy" id="1811226"/>
    <lineage>
        <taxon>Bacteria</taxon>
        <taxon>Pseudomonadati</taxon>
        <taxon>Pseudomonadota</taxon>
        <taxon>Betaproteobacteria</taxon>
        <taxon>Burkholderiales</taxon>
        <taxon>Oxalobacteraceae</taxon>
        <taxon>Telluria group</taxon>
        <taxon>Massilia</taxon>
    </lineage>
</organism>
<dbReference type="Proteomes" id="UP001206126">
    <property type="component" value="Unassembled WGS sequence"/>
</dbReference>
<feature type="compositionally biased region" description="Low complexity" evidence="1">
    <location>
        <begin position="185"/>
        <end position="196"/>
    </location>
</feature>
<dbReference type="PANTHER" id="PTHR36505:SF1">
    <property type="entry name" value="BLR1072 PROTEIN"/>
    <property type="match status" value="1"/>
</dbReference>